<dbReference type="Gene3D" id="1.10.510.10">
    <property type="entry name" value="Transferase(Phosphotransferase) domain 1"/>
    <property type="match status" value="1"/>
</dbReference>
<reference evidence="11 12" key="1">
    <citation type="submission" date="2017-12" db="EMBL/GenBank/DDBJ databases">
        <authorList>
            <consortium name="DOE Joint Genome Institute"/>
            <person name="Haridas S."/>
            <person name="Kjaerbolling I."/>
            <person name="Vesth T.C."/>
            <person name="Frisvad J.C."/>
            <person name="Nybo J.L."/>
            <person name="Theobald S."/>
            <person name="Kuo A."/>
            <person name="Bowyer P."/>
            <person name="Matsuda Y."/>
            <person name="Mondo S."/>
            <person name="Lyhne E.K."/>
            <person name="Kogle M.E."/>
            <person name="Clum A."/>
            <person name="Lipzen A."/>
            <person name="Salamov A."/>
            <person name="Ngan C.Y."/>
            <person name="Daum C."/>
            <person name="Chiniquy J."/>
            <person name="Barry K."/>
            <person name="LaButti K."/>
            <person name="Simmons B.A."/>
            <person name="Magnuson J.K."/>
            <person name="Mortensen U.H."/>
            <person name="Larsen T.O."/>
            <person name="Grigoriev I.V."/>
            <person name="Baker S.E."/>
            <person name="Andersen M.R."/>
            <person name="Nordberg H.P."/>
            <person name="Cantor M.N."/>
            <person name="Hua S.X."/>
        </authorList>
    </citation>
    <scope>NUCLEOTIDE SEQUENCE [LARGE SCALE GENOMIC DNA]</scope>
    <source>
        <strain evidence="11 12">CBS 102.13</strain>
    </source>
</reference>
<comment type="catalytic activity">
    <reaction evidence="7">
        <text>L-threonyl-[protein] + ATP = O-phospho-L-threonyl-[protein] + ADP + H(+)</text>
        <dbReference type="Rhea" id="RHEA:46608"/>
        <dbReference type="Rhea" id="RHEA-COMP:11060"/>
        <dbReference type="Rhea" id="RHEA-COMP:11605"/>
        <dbReference type="ChEBI" id="CHEBI:15378"/>
        <dbReference type="ChEBI" id="CHEBI:30013"/>
        <dbReference type="ChEBI" id="CHEBI:30616"/>
        <dbReference type="ChEBI" id="CHEBI:61977"/>
        <dbReference type="ChEBI" id="CHEBI:456216"/>
        <dbReference type="EC" id="2.7.11.1"/>
    </reaction>
</comment>
<feature type="compositionally biased region" description="Polar residues" evidence="9">
    <location>
        <begin position="105"/>
        <end position="119"/>
    </location>
</feature>
<dbReference type="GO" id="GO:0035556">
    <property type="term" value="P:intracellular signal transduction"/>
    <property type="evidence" value="ECO:0007669"/>
    <property type="project" value="TreeGrafter"/>
</dbReference>
<dbReference type="GO" id="GO:0072354">
    <property type="term" value="F:histone H3T3 kinase activity"/>
    <property type="evidence" value="ECO:0007669"/>
    <property type="project" value="TreeGrafter"/>
</dbReference>
<comment type="catalytic activity">
    <reaction evidence="8">
        <text>L-seryl-[protein] + ATP = O-phospho-L-seryl-[protein] + ADP + H(+)</text>
        <dbReference type="Rhea" id="RHEA:17989"/>
        <dbReference type="Rhea" id="RHEA-COMP:9863"/>
        <dbReference type="Rhea" id="RHEA-COMP:11604"/>
        <dbReference type="ChEBI" id="CHEBI:15378"/>
        <dbReference type="ChEBI" id="CHEBI:29999"/>
        <dbReference type="ChEBI" id="CHEBI:30616"/>
        <dbReference type="ChEBI" id="CHEBI:83421"/>
        <dbReference type="ChEBI" id="CHEBI:456216"/>
        <dbReference type="EC" id="2.7.11.1"/>
    </reaction>
</comment>
<dbReference type="OrthoDB" id="5327538at2759"/>
<evidence type="ECO:0000256" key="2">
    <source>
        <dbReference type="ARBA" id="ARBA00022527"/>
    </source>
</evidence>
<dbReference type="GO" id="GO:0000278">
    <property type="term" value="P:mitotic cell cycle"/>
    <property type="evidence" value="ECO:0007669"/>
    <property type="project" value="TreeGrafter"/>
</dbReference>
<dbReference type="SMART" id="SM01331">
    <property type="entry name" value="DUF3635"/>
    <property type="match status" value="1"/>
</dbReference>
<evidence type="ECO:0000256" key="4">
    <source>
        <dbReference type="ARBA" id="ARBA00022741"/>
    </source>
</evidence>
<keyword evidence="4" id="KW-0547">Nucleotide-binding</keyword>
<dbReference type="EC" id="2.7.11.1" evidence="1"/>
<feature type="region of interest" description="Disordered" evidence="9">
    <location>
        <begin position="103"/>
        <end position="214"/>
    </location>
</feature>
<evidence type="ECO:0000256" key="1">
    <source>
        <dbReference type="ARBA" id="ARBA00012513"/>
    </source>
</evidence>
<evidence type="ECO:0000256" key="7">
    <source>
        <dbReference type="ARBA" id="ARBA00047899"/>
    </source>
</evidence>
<dbReference type="GO" id="GO:0005524">
    <property type="term" value="F:ATP binding"/>
    <property type="evidence" value="ECO:0007669"/>
    <property type="project" value="UniProtKB-KW"/>
</dbReference>
<gene>
    <name evidence="11" type="ORF">BDW47DRAFT_32225</name>
</gene>
<proteinExistence type="predicted"/>
<protein>
    <recommendedName>
        <fullName evidence="1">non-specific serine/threonine protein kinase</fullName>
        <ecNumber evidence="1">2.7.11.1</ecNumber>
    </recommendedName>
</protein>
<feature type="region of interest" description="Disordered" evidence="9">
    <location>
        <begin position="1"/>
        <end position="56"/>
    </location>
</feature>
<dbReference type="GO" id="GO:0005737">
    <property type="term" value="C:cytoplasm"/>
    <property type="evidence" value="ECO:0007669"/>
    <property type="project" value="TreeGrafter"/>
</dbReference>
<dbReference type="RefSeq" id="XP_024671875.1">
    <property type="nucleotide sequence ID" value="XM_024818749.1"/>
</dbReference>
<dbReference type="InterPro" id="IPR024604">
    <property type="entry name" value="GSG2_C"/>
</dbReference>
<accession>A0A2I2FB83</accession>
<dbReference type="InterPro" id="IPR011009">
    <property type="entry name" value="Kinase-like_dom_sf"/>
</dbReference>
<keyword evidence="12" id="KW-1185">Reference proteome</keyword>
<name>A0A2I2FB83_ASPCN</name>
<feature type="region of interest" description="Disordered" evidence="9">
    <location>
        <begin position="595"/>
        <end position="615"/>
    </location>
</feature>
<evidence type="ECO:0000256" key="6">
    <source>
        <dbReference type="ARBA" id="ARBA00022840"/>
    </source>
</evidence>
<dbReference type="GeneID" id="36525909"/>
<dbReference type="FunFam" id="1.10.510.10:FF:000961">
    <property type="entry name" value="Putative serine/threonine-protein kinase haspin homolog"/>
    <property type="match status" value="1"/>
</dbReference>
<dbReference type="PANTHER" id="PTHR24419:SF18">
    <property type="entry name" value="SERINE_THREONINE-PROTEIN KINASE HASPIN"/>
    <property type="match status" value="1"/>
</dbReference>
<evidence type="ECO:0000256" key="9">
    <source>
        <dbReference type="SAM" id="MobiDB-lite"/>
    </source>
</evidence>
<feature type="compositionally biased region" description="Low complexity" evidence="9">
    <location>
        <begin position="189"/>
        <end position="201"/>
    </location>
</feature>
<evidence type="ECO:0000256" key="3">
    <source>
        <dbReference type="ARBA" id="ARBA00022679"/>
    </source>
</evidence>
<dbReference type="Gene3D" id="3.30.200.20">
    <property type="entry name" value="Phosphorylase Kinase, domain 1"/>
    <property type="match status" value="1"/>
</dbReference>
<dbReference type="GO" id="GO:0005634">
    <property type="term" value="C:nucleus"/>
    <property type="evidence" value="ECO:0007669"/>
    <property type="project" value="TreeGrafter"/>
</dbReference>
<dbReference type="PANTHER" id="PTHR24419">
    <property type="entry name" value="INTERLEUKIN-1 RECEPTOR-ASSOCIATED KINASE"/>
    <property type="match status" value="1"/>
</dbReference>
<organism evidence="11 12">
    <name type="scientific">Aspergillus candidus</name>
    <dbReference type="NCBI Taxonomy" id="41067"/>
    <lineage>
        <taxon>Eukaryota</taxon>
        <taxon>Fungi</taxon>
        <taxon>Dikarya</taxon>
        <taxon>Ascomycota</taxon>
        <taxon>Pezizomycotina</taxon>
        <taxon>Eurotiomycetes</taxon>
        <taxon>Eurotiomycetidae</taxon>
        <taxon>Eurotiales</taxon>
        <taxon>Aspergillaceae</taxon>
        <taxon>Aspergillus</taxon>
        <taxon>Aspergillus subgen. Circumdati</taxon>
    </lineage>
</organism>
<dbReference type="AlphaFoldDB" id="A0A2I2FB83"/>
<keyword evidence="3" id="KW-0808">Transferase</keyword>
<feature type="compositionally biased region" description="Polar residues" evidence="9">
    <location>
        <begin position="163"/>
        <end position="172"/>
    </location>
</feature>
<feature type="domain" description="Serine/threonine-protein kinase haspin C-terminal" evidence="10">
    <location>
        <begin position="508"/>
        <end position="611"/>
    </location>
</feature>
<sequence length="674" mass="75086">MSMLSSPVAMGDTTPQQRKSKPTTKPRQTTQRRVYGKRRADAARAVFDQRSPAKEVEKAKKTIVQDAIENIQVKLAEVQLDETPVPEETISEKETALEQCLETDATPSSNNETPVQTVEVQDKPIPIESSPPKTSPITAPKRYERMVEVRISTRTSLEKKLESQTPDQPTTTSDKEPIEKTPAPENGLESATASETQSATATEKRSTRRKNISPRVSSGYVMDAKANAYVQPILDEALSPVAAGSVQKFSSWAARGGNMLQVVKIAEGSYGEVYKLRLREEVCEKEMSKSKLARLRAYGDGVFKIVPLRAKSGPGSKKHTSINEIVSEVRMLKYLDPIPGFARFREIHVVQGRFPESFQNAWDYYKETKDDCLNPNPSNKRAYPDTQLWAIVEMDDAGCELEKFAWSSIFQIYDIFWGVAMALARSEEYAQFEHRDLHLGNVCIRSTRPDGCMDPPTSTDIMSRSSASGFGLSTLETTIIDYSLSRAELRSVESGEIVDVASSDLDKKQIFDAIGRDEDEILLRDTYRHMRATLYTGNPSEAEKPADVPGIWADYAPRTNLVWLLFLLKSLLKNKKSEPTPSKPARQALAPCTPNKTIKQAGKSGKKDSKPQSGVLTVGSQDKVVSKLKDTLGKRLDAVLELLDLKHGHEDMCCAADLVAYAMDSQWLDERDFF</sequence>
<evidence type="ECO:0000256" key="5">
    <source>
        <dbReference type="ARBA" id="ARBA00022777"/>
    </source>
</evidence>
<dbReference type="Proteomes" id="UP000234585">
    <property type="component" value="Unassembled WGS sequence"/>
</dbReference>
<dbReference type="STRING" id="41067.A0A2I2FB83"/>
<dbReference type="Pfam" id="PF12330">
    <property type="entry name" value="Haspin_kinase"/>
    <property type="match status" value="1"/>
</dbReference>
<dbReference type="SUPFAM" id="SSF56112">
    <property type="entry name" value="Protein kinase-like (PK-like)"/>
    <property type="match status" value="1"/>
</dbReference>
<dbReference type="EMBL" id="KZ559139">
    <property type="protein sequence ID" value="PLB37863.1"/>
    <property type="molecule type" value="Genomic_DNA"/>
</dbReference>
<evidence type="ECO:0000313" key="11">
    <source>
        <dbReference type="EMBL" id="PLB37863.1"/>
    </source>
</evidence>
<keyword evidence="2" id="KW-0723">Serine/threonine-protein kinase</keyword>
<keyword evidence="5" id="KW-0418">Kinase</keyword>
<evidence type="ECO:0000313" key="12">
    <source>
        <dbReference type="Proteomes" id="UP000234585"/>
    </source>
</evidence>
<keyword evidence="6" id="KW-0067">ATP-binding</keyword>
<evidence type="ECO:0000259" key="10">
    <source>
        <dbReference type="SMART" id="SM01331"/>
    </source>
</evidence>
<evidence type="ECO:0000256" key="8">
    <source>
        <dbReference type="ARBA" id="ARBA00048679"/>
    </source>
</evidence>